<proteinExistence type="predicted"/>
<organism evidence="1 2">
    <name type="scientific">Panagrolaimus sp. PS1159</name>
    <dbReference type="NCBI Taxonomy" id="55785"/>
    <lineage>
        <taxon>Eukaryota</taxon>
        <taxon>Metazoa</taxon>
        <taxon>Ecdysozoa</taxon>
        <taxon>Nematoda</taxon>
        <taxon>Chromadorea</taxon>
        <taxon>Rhabditida</taxon>
        <taxon>Tylenchina</taxon>
        <taxon>Panagrolaimomorpha</taxon>
        <taxon>Panagrolaimoidea</taxon>
        <taxon>Panagrolaimidae</taxon>
        <taxon>Panagrolaimus</taxon>
    </lineage>
</organism>
<evidence type="ECO:0000313" key="1">
    <source>
        <dbReference type="Proteomes" id="UP000887580"/>
    </source>
</evidence>
<sequence>MANQESEEMFQRANFITRLVASSVSISETAGGIIKGIMSGGDLKIIDKADSGQQADLQTEADRAAQYCIEKSLQEKFQNRLKIIGEEEVTSKIPNRDLSFSTEVINIDSKIPEDLRKIKEEDVVIWVDPLDGTSEFAAALKGRSPNLQQVTVLIGIAYKGRAVAGIVHQPYYSGDTGRTLWGIVGVGAFGLQVSTGADERIIVTTRSHSNVGVQNALQSLQEKKLCDKIVQVSGAGFKVLRCLEGAAGYVFASNGCKKWDTCAPEALLIAAGGMLTDISGRRINYNSDVQHANTGGVLATSPWVKHDDYVSCIPEDLKQTLPETSKPEMKL</sequence>
<evidence type="ECO:0000313" key="2">
    <source>
        <dbReference type="WBParaSite" id="PS1159_v2.g65.t1"/>
    </source>
</evidence>
<name>A0AC35GN24_9BILA</name>
<accession>A0AC35GN24</accession>
<protein>
    <submittedName>
        <fullName evidence="2">Uncharacterized protein</fullName>
    </submittedName>
</protein>
<dbReference type="Proteomes" id="UP000887580">
    <property type="component" value="Unplaced"/>
</dbReference>
<dbReference type="WBParaSite" id="PS1159_v2.g65.t1">
    <property type="protein sequence ID" value="PS1159_v2.g65.t1"/>
    <property type="gene ID" value="PS1159_v2.g65"/>
</dbReference>
<reference evidence="2" key="1">
    <citation type="submission" date="2022-11" db="UniProtKB">
        <authorList>
            <consortium name="WormBaseParasite"/>
        </authorList>
    </citation>
    <scope>IDENTIFICATION</scope>
</reference>